<comment type="cofactor">
    <cofactor evidence="1">
        <name>pyrroloquinoline quinone</name>
        <dbReference type="ChEBI" id="CHEBI:58442"/>
    </cofactor>
</comment>
<dbReference type="InterPro" id="IPR002372">
    <property type="entry name" value="PQQ_rpt_dom"/>
</dbReference>
<dbReference type="PANTHER" id="PTHR32303">
    <property type="entry name" value="QUINOPROTEIN ALCOHOL DEHYDROGENASE (CYTOCHROME C)"/>
    <property type="match status" value="1"/>
</dbReference>
<protein>
    <recommendedName>
        <fullName evidence="4">Pyrrolo-quinoline quinone repeat domain-containing protein</fullName>
    </recommendedName>
</protein>
<evidence type="ECO:0000313" key="5">
    <source>
        <dbReference type="EMBL" id="SVE49115.1"/>
    </source>
</evidence>
<dbReference type="PANTHER" id="PTHR32303:SF20">
    <property type="entry name" value="QUINOPROTEIN ETHANOL DEHYDROGENASE"/>
    <property type="match status" value="1"/>
</dbReference>
<dbReference type="EMBL" id="UINC01220971">
    <property type="protein sequence ID" value="SVE49115.1"/>
    <property type="molecule type" value="Genomic_DNA"/>
</dbReference>
<evidence type="ECO:0000259" key="4">
    <source>
        <dbReference type="Pfam" id="PF01011"/>
    </source>
</evidence>
<proteinExistence type="inferred from homology"/>
<evidence type="ECO:0000256" key="2">
    <source>
        <dbReference type="ARBA" id="ARBA00008156"/>
    </source>
</evidence>
<dbReference type="GO" id="GO:0016491">
    <property type="term" value="F:oxidoreductase activity"/>
    <property type="evidence" value="ECO:0007669"/>
    <property type="project" value="UniProtKB-KW"/>
</dbReference>
<evidence type="ECO:0000256" key="1">
    <source>
        <dbReference type="ARBA" id="ARBA00001931"/>
    </source>
</evidence>
<keyword evidence="3" id="KW-0560">Oxidoreductase</keyword>
<dbReference type="SMART" id="SM00564">
    <property type="entry name" value="PQQ"/>
    <property type="match status" value="2"/>
</dbReference>
<evidence type="ECO:0000256" key="3">
    <source>
        <dbReference type="ARBA" id="ARBA00023002"/>
    </source>
</evidence>
<comment type="similarity">
    <text evidence="2">Belongs to the bacterial PQQ dehydrogenase family.</text>
</comment>
<dbReference type="InterPro" id="IPR011047">
    <property type="entry name" value="Quinoprotein_ADH-like_sf"/>
</dbReference>
<accession>A0A383DY42</accession>
<gene>
    <name evidence="5" type="ORF">METZ01_LOCUS501969</name>
</gene>
<name>A0A383DY42_9ZZZZ</name>
<dbReference type="Pfam" id="PF01011">
    <property type="entry name" value="PQQ"/>
    <property type="match status" value="1"/>
</dbReference>
<feature type="non-terminal residue" evidence="5">
    <location>
        <position position="187"/>
    </location>
</feature>
<reference evidence="5" key="1">
    <citation type="submission" date="2018-05" db="EMBL/GenBank/DDBJ databases">
        <authorList>
            <person name="Lanie J.A."/>
            <person name="Ng W.-L."/>
            <person name="Kazmierczak K.M."/>
            <person name="Andrzejewski T.M."/>
            <person name="Davidsen T.M."/>
            <person name="Wayne K.J."/>
            <person name="Tettelin H."/>
            <person name="Glass J.I."/>
            <person name="Rusch D."/>
            <person name="Podicherti R."/>
            <person name="Tsui H.-C.T."/>
            <person name="Winkler M.E."/>
        </authorList>
    </citation>
    <scope>NUCLEOTIDE SEQUENCE</scope>
</reference>
<dbReference type="Gene3D" id="2.140.10.10">
    <property type="entry name" value="Quinoprotein alcohol dehydrogenase-like superfamily"/>
    <property type="match status" value="1"/>
</dbReference>
<dbReference type="SUPFAM" id="SSF50998">
    <property type="entry name" value="Quinoprotein alcohol dehydrogenase-like"/>
    <property type="match status" value="1"/>
</dbReference>
<dbReference type="InterPro" id="IPR018391">
    <property type="entry name" value="PQQ_b-propeller_rpt"/>
</dbReference>
<feature type="domain" description="Pyrrolo-quinoline quinone repeat" evidence="4">
    <location>
        <begin position="54"/>
        <end position="176"/>
    </location>
</feature>
<dbReference type="AlphaFoldDB" id="A0A383DY42"/>
<organism evidence="5">
    <name type="scientific">marine metagenome</name>
    <dbReference type="NCBI Taxonomy" id="408172"/>
    <lineage>
        <taxon>unclassified sequences</taxon>
        <taxon>metagenomes</taxon>
        <taxon>ecological metagenomes</taxon>
    </lineage>
</organism>
<sequence length="187" mass="20813">MVSSRIVKEEKMYKIIIKLFILSIFIIFNLNIANAQSVVTDEMLTTAQEDPNNWLMVTGNYTGNRYSKLGQINDSNVSRLVPKWIFSLGTLDAQNTTPVIHNGVMYVTASHGKTFALNAENGQEIWRYSHQLPEGVAGKMCCDIGNRGVAIYGDKVFVATPDAHVVALNKEDGSVIWDETIGDWEKA</sequence>